<dbReference type="AlphaFoldDB" id="A0AA92HBG7"/>
<reference evidence="9 10" key="1">
    <citation type="submission" date="2018-04" db="EMBL/GenBank/DDBJ databases">
        <authorList>
            <person name="Hagen T."/>
        </authorList>
    </citation>
    <scope>NUCLEOTIDE SEQUENCE [LARGE SCALE GENOMIC DNA]</scope>
    <source>
        <strain evidence="9 10">TPD7009</strain>
    </source>
</reference>
<evidence type="ECO:0000256" key="3">
    <source>
        <dbReference type="ARBA" id="ARBA00022553"/>
    </source>
</evidence>
<evidence type="ECO:0000256" key="5">
    <source>
        <dbReference type="ARBA" id="ARBA00022741"/>
    </source>
</evidence>
<keyword evidence="3" id="KW-0597">Phosphoprotein</keyword>
<dbReference type="RefSeq" id="WP_116492384.1">
    <property type="nucleotide sequence ID" value="NZ_QDFR01000001.1"/>
</dbReference>
<keyword evidence="6 9" id="KW-0418">Kinase</keyword>
<evidence type="ECO:0000256" key="6">
    <source>
        <dbReference type="ARBA" id="ARBA00022777"/>
    </source>
</evidence>
<name>A0AA92HBG7_RHIRH</name>
<evidence type="ECO:0000256" key="1">
    <source>
        <dbReference type="ARBA" id="ARBA00000085"/>
    </source>
</evidence>
<evidence type="ECO:0000313" key="10">
    <source>
        <dbReference type="Proteomes" id="UP000244335"/>
    </source>
</evidence>
<dbReference type="EC" id="2.7.13.3" evidence="2"/>
<dbReference type="InterPro" id="IPR011102">
    <property type="entry name" value="Sig_transdc_His_kinase_HWE"/>
</dbReference>
<sequence>MGKLIAAYDWTSTSLGSLETWPAALRSVVELILGQRHAICVFWGPDLTLLYNDAYAPILGAKEEGALGQPAAEIWWDVWNDIKPFVDQALSGEGTWSEELPLVMTRNGFPEQTYWTFSYSPLYDGGKIVGMINVASDATPTVVAREREAALHNEMIHRLKNTLAVASAIVSSTLRNASDLNEARTIVIDRINALGRAQDLLHGDAREVSMREMIGVALSAHIDHPGRIDIHGPDLTLAAQQAIGLSLAVYELATNSVKYGALSSDKGKVFVSWNWNDAGALRFVWRETGGPPVKAPVRKGFGSRLTNSIVAGYFEGTAATHFHEDGIEYELEGKLKPFAAG</sequence>
<dbReference type="Gene3D" id="3.30.450.20">
    <property type="entry name" value="PAS domain"/>
    <property type="match status" value="1"/>
</dbReference>
<organism evidence="9 10">
    <name type="scientific">Rhizobium rhizogenes</name>
    <name type="common">Agrobacterium rhizogenes</name>
    <dbReference type="NCBI Taxonomy" id="359"/>
    <lineage>
        <taxon>Bacteria</taxon>
        <taxon>Pseudomonadati</taxon>
        <taxon>Pseudomonadota</taxon>
        <taxon>Alphaproteobacteria</taxon>
        <taxon>Hyphomicrobiales</taxon>
        <taxon>Rhizobiaceae</taxon>
        <taxon>Rhizobium/Agrobacterium group</taxon>
        <taxon>Rhizobium</taxon>
    </lineage>
</organism>
<dbReference type="Pfam" id="PF08448">
    <property type="entry name" value="PAS_4"/>
    <property type="match status" value="1"/>
</dbReference>
<proteinExistence type="predicted"/>
<keyword evidence="7" id="KW-0067">ATP-binding</keyword>
<accession>A0AA92HBG7</accession>
<dbReference type="GO" id="GO:0005524">
    <property type="term" value="F:ATP binding"/>
    <property type="evidence" value="ECO:0007669"/>
    <property type="project" value="UniProtKB-KW"/>
</dbReference>
<keyword evidence="4" id="KW-0808">Transferase</keyword>
<dbReference type="Pfam" id="PF07536">
    <property type="entry name" value="HWE_HK"/>
    <property type="match status" value="1"/>
</dbReference>
<keyword evidence="5" id="KW-0547">Nucleotide-binding</keyword>
<comment type="catalytic activity">
    <reaction evidence="1">
        <text>ATP + protein L-histidine = ADP + protein N-phospho-L-histidine.</text>
        <dbReference type="EC" id="2.7.13.3"/>
    </reaction>
</comment>
<dbReference type="InterPro" id="IPR013656">
    <property type="entry name" value="PAS_4"/>
</dbReference>
<dbReference type="Proteomes" id="UP000244335">
    <property type="component" value="Unassembled WGS sequence"/>
</dbReference>
<evidence type="ECO:0000313" key="9">
    <source>
        <dbReference type="EMBL" id="PVE57440.1"/>
    </source>
</evidence>
<comment type="caution">
    <text evidence="9">The sequence shown here is derived from an EMBL/GenBank/DDBJ whole genome shotgun (WGS) entry which is preliminary data.</text>
</comment>
<evidence type="ECO:0000256" key="2">
    <source>
        <dbReference type="ARBA" id="ARBA00012438"/>
    </source>
</evidence>
<dbReference type="InterPro" id="IPR035965">
    <property type="entry name" value="PAS-like_dom_sf"/>
</dbReference>
<dbReference type="SMART" id="SM00911">
    <property type="entry name" value="HWE_HK"/>
    <property type="match status" value="1"/>
</dbReference>
<protein>
    <recommendedName>
        <fullName evidence="2">histidine kinase</fullName>
        <ecNumber evidence="2">2.7.13.3</ecNumber>
    </recommendedName>
</protein>
<evidence type="ECO:0000259" key="8">
    <source>
        <dbReference type="SMART" id="SM00911"/>
    </source>
</evidence>
<dbReference type="EMBL" id="QDFR01000001">
    <property type="protein sequence ID" value="PVE57440.1"/>
    <property type="molecule type" value="Genomic_DNA"/>
</dbReference>
<dbReference type="PANTHER" id="PTHR41523:SF7">
    <property type="entry name" value="HISTIDINE KINASE"/>
    <property type="match status" value="1"/>
</dbReference>
<dbReference type="Gene3D" id="3.30.565.10">
    <property type="entry name" value="Histidine kinase-like ATPase, C-terminal domain"/>
    <property type="match status" value="1"/>
</dbReference>
<feature type="domain" description="Signal transduction histidine kinase HWE region" evidence="8">
    <location>
        <begin position="154"/>
        <end position="234"/>
    </location>
</feature>
<dbReference type="InterPro" id="IPR036890">
    <property type="entry name" value="HATPase_C_sf"/>
</dbReference>
<evidence type="ECO:0000256" key="7">
    <source>
        <dbReference type="ARBA" id="ARBA00022840"/>
    </source>
</evidence>
<gene>
    <name evidence="9" type="ORF">DC430_05780</name>
</gene>
<dbReference type="GO" id="GO:0004673">
    <property type="term" value="F:protein histidine kinase activity"/>
    <property type="evidence" value="ECO:0007669"/>
    <property type="project" value="UniProtKB-EC"/>
</dbReference>
<dbReference type="PANTHER" id="PTHR41523">
    <property type="entry name" value="TWO-COMPONENT SYSTEM SENSOR PROTEIN"/>
    <property type="match status" value="1"/>
</dbReference>
<dbReference type="SUPFAM" id="SSF55785">
    <property type="entry name" value="PYP-like sensor domain (PAS domain)"/>
    <property type="match status" value="1"/>
</dbReference>
<evidence type="ECO:0000256" key="4">
    <source>
        <dbReference type="ARBA" id="ARBA00022679"/>
    </source>
</evidence>